<dbReference type="EC" id="2.7.7.65" evidence="1"/>
<dbReference type="InterPro" id="IPR043128">
    <property type="entry name" value="Rev_trsase/Diguanyl_cyclase"/>
</dbReference>
<keyword evidence="2" id="KW-0418">Kinase</keyword>
<dbReference type="CDD" id="cd01949">
    <property type="entry name" value="GGDEF"/>
    <property type="match status" value="1"/>
</dbReference>
<dbReference type="Proteomes" id="UP001595630">
    <property type="component" value="Unassembled WGS sequence"/>
</dbReference>
<dbReference type="PANTHER" id="PTHR45138:SF9">
    <property type="entry name" value="DIGUANYLATE CYCLASE DGCM-RELATED"/>
    <property type="match status" value="1"/>
</dbReference>
<name>A0ABV7T495_9GAMM</name>
<dbReference type="InterPro" id="IPR035965">
    <property type="entry name" value="PAS-like_dom_sf"/>
</dbReference>
<feature type="domain" description="GGDEF" evidence="4">
    <location>
        <begin position="184"/>
        <end position="317"/>
    </location>
</feature>
<evidence type="ECO:0000256" key="1">
    <source>
        <dbReference type="ARBA" id="ARBA00012528"/>
    </source>
</evidence>
<dbReference type="Pfam" id="PF00990">
    <property type="entry name" value="GGDEF"/>
    <property type="match status" value="1"/>
</dbReference>
<gene>
    <name evidence="5" type="ORF">ACFOMF_01090</name>
</gene>
<dbReference type="Pfam" id="PF08448">
    <property type="entry name" value="PAS_4"/>
    <property type="match status" value="1"/>
</dbReference>
<sequence>MDESDLNELHRLLAILQGIDVGVVMLDLDLRVKAWNSFMENHSGRSAAQASGQSFFELFPEVPQLWFRRKVESVLTLGTPAFTVWEQRPYVVRFKNYQPILGQEPLMFQNTTLMPVVSINSETQHVCLIIYDVTSVAVNRRQLLEANAQLEQLSRTDRLTGLSNRGHWEEELKRQYARHRRYGSMASLIMFDIDHFKRINDTYGHQAGDRVIQTLARITADSIRDADLAGRYGGEEFAVLLPDVSAPGARLLAERLRKTAEATEVMHEGQSIRFTISIGVADLSEPCASHEHLIQRADHALYASKHAGRNRITVHGC</sequence>
<dbReference type="SUPFAM" id="SSF55785">
    <property type="entry name" value="PYP-like sensor domain (PAS domain)"/>
    <property type="match status" value="1"/>
</dbReference>
<dbReference type="InterPro" id="IPR013656">
    <property type="entry name" value="PAS_4"/>
</dbReference>
<accession>A0ABV7T495</accession>
<organism evidence="5 6">
    <name type="scientific">Stutzerimonas tarimensis</name>
    <dbReference type="NCBI Taxonomy" id="1507735"/>
    <lineage>
        <taxon>Bacteria</taxon>
        <taxon>Pseudomonadati</taxon>
        <taxon>Pseudomonadota</taxon>
        <taxon>Gammaproteobacteria</taxon>
        <taxon>Pseudomonadales</taxon>
        <taxon>Pseudomonadaceae</taxon>
        <taxon>Stutzerimonas</taxon>
    </lineage>
</organism>
<evidence type="ECO:0000256" key="2">
    <source>
        <dbReference type="ARBA" id="ARBA00022777"/>
    </source>
</evidence>
<dbReference type="SUPFAM" id="SSF55073">
    <property type="entry name" value="Nucleotide cyclase"/>
    <property type="match status" value="1"/>
</dbReference>
<dbReference type="InterPro" id="IPR029787">
    <property type="entry name" value="Nucleotide_cyclase"/>
</dbReference>
<keyword evidence="6" id="KW-1185">Reference proteome</keyword>
<comment type="caution">
    <text evidence="5">The sequence shown here is derived from an EMBL/GenBank/DDBJ whole genome shotgun (WGS) entry which is preliminary data.</text>
</comment>
<dbReference type="InterPro" id="IPR000014">
    <property type="entry name" value="PAS"/>
</dbReference>
<keyword evidence="5" id="KW-0808">Transferase</keyword>
<dbReference type="InterPro" id="IPR000160">
    <property type="entry name" value="GGDEF_dom"/>
</dbReference>
<dbReference type="RefSeq" id="WP_386360379.1">
    <property type="nucleotide sequence ID" value="NZ_JBHRXZ010000002.1"/>
</dbReference>
<evidence type="ECO:0000259" key="4">
    <source>
        <dbReference type="PROSITE" id="PS50887"/>
    </source>
</evidence>
<dbReference type="PROSITE" id="PS50887">
    <property type="entry name" value="GGDEF"/>
    <property type="match status" value="1"/>
</dbReference>
<dbReference type="SMART" id="SM00267">
    <property type="entry name" value="GGDEF"/>
    <property type="match status" value="1"/>
</dbReference>
<dbReference type="NCBIfam" id="TIGR00254">
    <property type="entry name" value="GGDEF"/>
    <property type="match status" value="1"/>
</dbReference>
<dbReference type="EMBL" id="JBHRXZ010000002">
    <property type="protein sequence ID" value="MFC3606381.1"/>
    <property type="molecule type" value="Genomic_DNA"/>
</dbReference>
<dbReference type="PANTHER" id="PTHR45138">
    <property type="entry name" value="REGULATORY COMPONENTS OF SENSORY TRANSDUCTION SYSTEM"/>
    <property type="match status" value="1"/>
</dbReference>
<dbReference type="CDD" id="cd00130">
    <property type="entry name" value="PAS"/>
    <property type="match status" value="1"/>
</dbReference>
<evidence type="ECO:0000313" key="6">
    <source>
        <dbReference type="Proteomes" id="UP001595630"/>
    </source>
</evidence>
<evidence type="ECO:0000313" key="5">
    <source>
        <dbReference type="EMBL" id="MFC3606381.1"/>
    </source>
</evidence>
<proteinExistence type="predicted"/>
<reference evidence="6" key="1">
    <citation type="journal article" date="2019" name="Int. J. Syst. Evol. Microbiol.">
        <title>The Global Catalogue of Microorganisms (GCM) 10K type strain sequencing project: providing services to taxonomists for standard genome sequencing and annotation.</title>
        <authorList>
            <consortium name="The Broad Institute Genomics Platform"/>
            <consortium name="The Broad Institute Genome Sequencing Center for Infectious Disease"/>
            <person name="Wu L."/>
            <person name="Ma J."/>
        </authorList>
    </citation>
    <scope>NUCLEOTIDE SEQUENCE [LARGE SCALE GENOMIC DNA]</scope>
    <source>
        <strain evidence="6">KCTC 42447</strain>
    </source>
</reference>
<comment type="catalytic activity">
    <reaction evidence="3">
        <text>2 GTP = 3',3'-c-di-GMP + 2 diphosphate</text>
        <dbReference type="Rhea" id="RHEA:24898"/>
        <dbReference type="ChEBI" id="CHEBI:33019"/>
        <dbReference type="ChEBI" id="CHEBI:37565"/>
        <dbReference type="ChEBI" id="CHEBI:58805"/>
        <dbReference type="EC" id="2.7.7.65"/>
    </reaction>
</comment>
<dbReference type="GO" id="GO:0052621">
    <property type="term" value="F:diguanylate cyclase activity"/>
    <property type="evidence" value="ECO:0007669"/>
    <property type="project" value="UniProtKB-EC"/>
</dbReference>
<evidence type="ECO:0000256" key="3">
    <source>
        <dbReference type="ARBA" id="ARBA00034247"/>
    </source>
</evidence>
<keyword evidence="5" id="KW-0548">Nucleotidyltransferase</keyword>
<dbReference type="InterPro" id="IPR050469">
    <property type="entry name" value="Diguanylate_Cyclase"/>
</dbReference>
<dbReference type="SMART" id="SM00091">
    <property type="entry name" value="PAS"/>
    <property type="match status" value="1"/>
</dbReference>
<dbReference type="Gene3D" id="3.30.70.270">
    <property type="match status" value="1"/>
</dbReference>
<dbReference type="Gene3D" id="3.30.450.20">
    <property type="entry name" value="PAS domain"/>
    <property type="match status" value="1"/>
</dbReference>
<protein>
    <recommendedName>
        <fullName evidence="1">diguanylate cyclase</fullName>
        <ecNumber evidence="1">2.7.7.65</ecNumber>
    </recommendedName>
</protein>